<feature type="transmembrane region" description="Helical" evidence="9">
    <location>
        <begin position="80"/>
        <end position="102"/>
    </location>
</feature>
<dbReference type="GO" id="GO:0009060">
    <property type="term" value="P:aerobic respiration"/>
    <property type="evidence" value="ECO:0007669"/>
    <property type="project" value="TreeGrafter"/>
</dbReference>
<evidence type="ECO:0000256" key="5">
    <source>
        <dbReference type="ARBA" id="ARBA00022989"/>
    </source>
</evidence>
<evidence type="ECO:0000256" key="9">
    <source>
        <dbReference type="SAM" id="Phobius"/>
    </source>
</evidence>
<organism evidence="10">
    <name type="scientific">Microcotyle sebastis</name>
    <name type="common">Parasitic monogenean flatworm</name>
    <dbReference type="NCBI Taxonomy" id="116890"/>
    <lineage>
        <taxon>Eukaryota</taxon>
        <taxon>Metazoa</taxon>
        <taxon>Spiralia</taxon>
        <taxon>Lophotrochozoa</taxon>
        <taxon>Platyhelminthes</taxon>
        <taxon>Monogenea</taxon>
        <taxon>Polyopisthocotylea</taxon>
        <taxon>Mazocraeidea</taxon>
        <taxon>Microcotylidae</taxon>
        <taxon>Microcotyle</taxon>
    </lineage>
</organism>
<dbReference type="AlphaFoldDB" id="A3QRI2"/>
<evidence type="ECO:0000256" key="2">
    <source>
        <dbReference type="ARBA" id="ARBA00010535"/>
    </source>
</evidence>
<comment type="catalytic activity">
    <reaction evidence="8">
        <text>a ubiquinone + NADH + 5 H(+)(in) = a ubiquinol + NAD(+) + 4 H(+)(out)</text>
        <dbReference type="Rhea" id="RHEA:29091"/>
        <dbReference type="Rhea" id="RHEA-COMP:9565"/>
        <dbReference type="Rhea" id="RHEA-COMP:9566"/>
        <dbReference type="ChEBI" id="CHEBI:15378"/>
        <dbReference type="ChEBI" id="CHEBI:16389"/>
        <dbReference type="ChEBI" id="CHEBI:17976"/>
        <dbReference type="ChEBI" id="CHEBI:57540"/>
        <dbReference type="ChEBI" id="CHEBI:57945"/>
        <dbReference type="EC" id="7.1.1.2"/>
    </reaction>
</comment>
<comment type="subcellular location">
    <subcellularLocation>
        <location evidence="1">Membrane</location>
        <topology evidence="1">Multi-pass membrane protein</topology>
    </subcellularLocation>
    <subcellularLocation>
        <location evidence="7">Mitochondrion inner membrane</location>
        <topology evidence="7">Multi-pass membrane protein</topology>
    </subcellularLocation>
</comment>
<gene>
    <name evidence="10" type="primary">ND1</name>
</gene>
<sequence length="305" mass="34729">MLSLFNLFTFLVYVIVTVIFFVLVAFFVLLERKILGVCQARLGPQKVSFLGILQSFADFIKLLAKLGVSFGSYKGLKYRGLFYWLGVIYFLLGATTFISFFILGNVSSWVVSNYTCWLIVFSSLSGYGFIMCGWGSNSKYSLYGAIRASFSSISFEGVLMCIVLSVGLYYGCYSFSVINNYEGSLSIGALTLYICSVIGVMSECNRSPFDFSESESDLVSGFNTDYYGASFAILFASEYSIMIFFSWFLGYFFMGSLLGLGFFFFHSFILIFVRACFPRFRYDYYVNFVWKNLFIVYFLLLFVLL</sequence>
<evidence type="ECO:0000256" key="1">
    <source>
        <dbReference type="ARBA" id="ARBA00004141"/>
    </source>
</evidence>
<keyword evidence="4 7" id="KW-0812">Transmembrane</keyword>
<dbReference type="GO" id="GO:0005743">
    <property type="term" value="C:mitochondrial inner membrane"/>
    <property type="evidence" value="ECO:0007669"/>
    <property type="project" value="UniProtKB-SubCell"/>
</dbReference>
<feature type="transmembrane region" description="Helical" evidence="9">
    <location>
        <begin position="184"/>
        <end position="205"/>
    </location>
</feature>
<feature type="transmembrane region" description="Helical" evidence="9">
    <location>
        <begin position="157"/>
        <end position="178"/>
    </location>
</feature>
<dbReference type="GO" id="GO:0003954">
    <property type="term" value="F:NADH dehydrogenase activity"/>
    <property type="evidence" value="ECO:0007669"/>
    <property type="project" value="TreeGrafter"/>
</dbReference>
<keyword evidence="5 9" id="KW-1133">Transmembrane helix</keyword>
<dbReference type="InterPro" id="IPR018086">
    <property type="entry name" value="NADH_UbQ_OxRdtase_su1_CS"/>
</dbReference>
<feature type="transmembrane region" description="Helical" evidence="9">
    <location>
        <begin position="226"/>
        <end position="245"/>
    </location>
</feature>
<reference evidence="10" key="1">
    <citation type="submission" date="2006-02" db="EMBL/GenBank/DDBJ databases">
        <authorList>
            <person name="Park J.-K."/>
            <person name="Kim K.-H."/>
            <person name="Kang S.-H."/>
            <person name="Eom K.S."/>
            <person name="Cummings M.P."/>
        </authorList>
    </citation>
    <scope>NUCLEOTIDE SEQUENCE</scope>
</reference>
<accession>A3QRI2</accession>
<evidence type="ECO:0000256" key="3">
    <source>
        <dbReference type="ARBA" id="ARBA00021009"/>
    </source>
</evidence>
<feature type="transmembrane region" description="Helical" evidence="9">
    <location>
        <begin position="251"/>
        <end position="273"/>
    </location>
</feature>
<dbReference type="EC" id="7.1.1.2" evidence="8"/>
<keyword evidence="7" id="KW-0520">NAD</keyword>
<evidence type="ECO:0000313" key="10">
    <source>
        <dbReference type="EMBL" id="ABF18669.1"/>
    </source>
</evidence>
<evidence type="ECO:0000256" key="8">
    <source>
        <dbReference type="RuleBase" id="RU000473"/>
    </source>
</evidence>
<dbReference type="PANTHER" id="PTHR11432">
    <property type="entry name" value="NADH DEHYDROGENASE SUBUNIT 1"/>
    <property type="match status" value="1"/>
</dbReference>
<dbReference type="PANTHER" id="PTHR11432:SF3">
    <property type="entry name" value="NADH-UBIQUINONE OXIDOREDUCTASE CHAIN 1"/>
    <property type="match status" value="1"/>
</dbReference>
<keyword evidence="6 9" id="KW-0472">Membrane</keyword>
<dbReference type="InterPro" id="IPR001694">
    <property type="entry name" value="NADH_UbQ_OxRdtase_su1/FPO"/>
</dbReference>
<evidence type="ECO:0000256" key="6">
    <source>
        <dbReference type="ARBA" id="ARBA00023136"/>
    </source>
</evidence>
<name>A3QRI2_MICSE</name>
<feature type="transmembrane region" description="Helical" evidence="9">
    <location>
        <begin position="7"/>
        <end position="29"/>
    </location>
</feature>
<evidence type="ECO:0000256" key="4">
    <source>
        <dbReference type="ARBA" id="ARBA00022692"/>
    </source>
</evidence>
<dbReference type="GO" id="GO:0008137">
    <property type="term" value="F:NADH dehydrogenase (ubiquinone) activity"/>
    <property type="evidence" value="ECO:0007669"/>
    <property type="project" value="UniProtKB-EC"/>
</dbReference>
<geneLocation type="mitochondrion" evidence="10"/>
<feature type="transmembrane region" description="Helical" evidence="9">
    <location>
        <begin position="285"/>
        <end position="304"/>
    </location>
</feature>
<keyword evidence="8 10" id="KW-0496">Mitochondrion</keyword>
<dbReference type="EMBL" id="DQ412044">
    <property type="protein sequence ID" value="ABF18669.1"/>
    <property type="molecule type" value="Genomic_DNA"/>
</dbReference>
<comment type="similarity">
    <text evidence="2 7">Belongs to the complex I subunit 1 family.</text>
</comment>
<keyword evidence="8" id="KW-0830">Ubiquinone</keyword>
<dbReference type="Pfam" id="PF00146">
    <property type="entry name" value="NADHdh"/>
    <property type="match status" value="1"/>
</dbReference>
<protein>
    <recommendedName>
        <fullName evidence="3 8">NADH-ubiquinone oxidoreductase chain 1</fullName>
        <ecNumber evidence="8">7.1.1.2</ecNumber>
    </recommendedName>
</protein>
<feature type="transmembrane region" description="Helical" evidence="9">
    <location>
        <begin position="114"/>
        <end position="136"/>
    </location>
</feature>
<reference evidence="10" key="2">
    <citation type="journal article" date="2007" name="BMC Evol. Biol.">
        <title>A common origin of complex life cycles in parasitic flatworms: evidence from the complete mitochondrial genome of Microcotyle sebastis (Monogenea: Platyhelminthes).</title>
        <authorList>
            <person name="Park J.K."/>
            <person name="Kim K.H."/>
            <person name="Kang S."/>
            <person name="Kim W."/>
            <person name="Eom K.S."/>
            <person name="Littlewood D.T."/>
        </authorList>
    </citation>
    <scope>NUCLEOTIDE SEQUENCE</scope>
</reference>
<evidence type="ECO:0000256" key="7">
    <source>
        <dbReference type="RuleBase" id="RU000471"/>
    </source>
</evidence>
<proteinExistence type="inferred from homology"/>
<dbReference type="PROSITE" id="PS00668">
    <property type="entry name" value="COMPLEX1_ND1_2"/>
    <property type="match status" value="1"/>
</dbReference>